<evidence type="ECO:0000256" key="5">
    <source>
        <dbReference type="ARBA" id="ARBA00022759"/>
    </source>
</evidence>
<dbReference type="SUPFAM" id="SSF53098">
    <property type="entry name" value="Ribonuclease H-like"/>
    <property type="match status" value="1"/>
</dbReference>
<proteinExistence type="evidence at transcript level"/>
<dbReference type="GO" id="GO:0015074">
    <property type="term" value="P:DNA integration"/>
    <property type="evidence" value="ECO:0007669"/>
    <property type="project" value="InterPro"/>
</dbReference>
<dbReference type="InterPro" id="IPR050951">
    <property type="entry name" value="Retrovirus_Pol_polyprotein"/>
</dbReference>
<dbReference type="InterPro" id="IPR043502">
    <property type="entry name" value="DNA/RNA_pol_sf"/>
</dbReference>
<keyword evidence="5" id="KW-0255">Endonuclease</keyword>
<dbReference type="PANTHER" id="PTHR37984:SF5">
    <property type="entry name" value="PROTEIN NYNRIN-LIKE"/>
    <property type="match status" value="1"/>
</dbReference>
<dbReference type="InterPro" id="IPR036397">
    <property type="entry name" value="RNaseH_sf"/>
</dbReference>
<keyword evidence="7" id="KW-0695">RNA-directed DNA polymerase</keyword>
<protein>
    <recommendedName>
        <fullName evidence="1">RNA-directed DNA polymerase</fullName>
        <ecNumber evidence="1">2.7.7.49</ecNumber>
    </recommendedName>
</protein>
<evidence type="ECO:0000256" key="2">
    <source>
        <dbReference type="ARBA" id="ARBA00022679"/>
    </source>
</evidence>
<dbReference type="PROSITE" id="PS50994">
    <property type="entry name" value="INTEGRASE"/>
    <property type="match status" value="1"/>
</dbReference>
<gene>
    <name evidence="10" type="primary">POLY</name>
</gene>
<keyword evidence="3" id="KW-0548">Nucleotidyltransferase</keyword>
<dbReference type="InterPro" id="IPR043128">
    <property type="entry name" value="Rev_trsase/Diguanyl_cyclase"/>
</dbReference>
<dbReference type="GO" id="GO:0042575">
    <property type="term" value="C:DNA polymerase complex"/>
    <property type="evidence" value="ECO:0007669"/>
    <property type="project" value="UniProtKB-ARBA"/>
</dbReference>
<dbReference type="GO" id="GO:0004519">
    <property type="term" value="F:endonuclease activity"/>
    <property type="evidence" value="ECO:0007669"/>
    <property type="project" value="UniProtKB-KW"/>
</dbReference>
<reference evidence="10" key="1">
    <citation type="submission" date="2013-07" db="EMBL/GenBank/DDBJ databases">
        <authorList>
            <person name="Geib S."/>
        </authorList>
    </citation>
    <scope>NUCLEOTIDE SEQUENCE</scope>
</reference>
<dbReference type="Gene3D" id="3.30.70.270">
    <property type="match status" value="2"/>
</dbReference>
<dbReference type="PROSITE" id="PS50878">
    <property type="entry name" value="RT_POL"/>
    <property type="match status" value="1"/>
</dbReference>
<evidence type="ECO:0000259" key="9">
    <source>
        <dbReference type="PROSITE" id="PS50994"/>
    </source>
</evidence>
<dbReference type="GO" id="GO:0003676">
    <property type="term" value="F:nucleic acid binding"/>
    <property type="evidence" value="ECO:0007669"/>
    <property type="project" value="InterPro"/>
</dbReference>
<dbReference type="InterPro" id="IPR000477">
    <property type="entry name" value="RT_dom"/>
</dbReference>
<dbReference type="InterPro" id="IPR041373">
    <property type="entry name" value="RT_RNaseH"/>
</dbReference>
<dbReference type="Pfam" id="PF17917">
    <property type="entry name" value="RT_RNaseH"/>
    <property type="match status" value="1"/>
</dbReference>
<evidence type="ECO:0000256" key="1">
    <source>
        <dbReference type="ARBA" id="ARBA00012493"/>
    </source>
</evidence>
<dbReference type="InterPro" id="IPR001584">
    <property type="entry name" value="Integrase_cat-core"/>
</dbReference>
<feature type="domain" description="Reverse transcriptase" evidence="8">
    <location>
        <begin position="1"/>
        <end position="152"/>
    </location>
</feature>
<keyword evidence="6" id="KW-0378">Hydrolase</keyword>
<evidence type="ECO:0000259" key="8">
    <source>
        <dbReference type="PROSITE" id="PS50878"/>
    </source>
</evidence>
<dbReference type="CDD" id="cd09274">
    <property type="entry name" value="RNase_HI_RT_Ty3"/>
    <property type="match status" value="1"/>
</dbReference>
<evidence type="ECO:0000256" key="7">
    <source>
        <dbReference type="ARBA" id="ARBA00022918"/>
    </source>
</evidence>
<dbReference type="Pfam" id="PF00078">
    <property type="entry name" value="RVT_1"/>
    <property type="match status" value="1"/>
</dbReference>
<feature type="domain" description="Integrase catalytic" evidence="9">
    <location>
        <begin position="555"/>
        <end position="714"/>
    </location>
</feature>
<organism evidence="10">
    <name type="scientific">Ceratitis capitata</name>
    <name type="common">Mediterranean fruit fly</name>
    <name type="synonym">Tephritis capitata</name>
    <dbReference type="NCBI Taxonomy" id="7213"/>
    <lineage>
        <taxon>Eukaryota</taxon>
        <taxon>Metazoa</taxon>
        <taxon>Ecdysozoa</taxon>
        <taxon>Arthropoda</taxon>
        <taxon>Hexapoda</taxon>
        <taxon>Insecta</taxon>
        <taxon>Pterygota</taxon>
        <taxon>Neoptera</taxon>
        <taxon>Endopterygota</taxon>
        <taxon>Diptera</taxon>
        <taxon>Brachycera</taxon>
        <taxon>Muscomorpha</taxon>
        <taxon>Tephritoidea</taxon>
        <taxon>Tephritidae</taxon>
        <taxon>Ceratitis</taxon>
        <taxon>Ceratitis</taxon>
    </lineage>
</organism>
<evidence type="ECO:0000256" key="6">
    <source>
        <dbReference type="ARBA" id="ARBA00022801"/>
    </source>
</evidence>
<evidence type="ECO:0000313" key="10">
    <source>
        <dbReference type="EMBL" id="JAB86830.1"/>
    </source>
</evidence>
<keyword evidence="2" id="KW-0808">Transferase</keyword>
<dbReference type="InterPro" id="IPR012337">
    <property type="entry name" value="RNaseH-like_sf"/>
</dbReference>
<dbReference type="SUPFAM" id="SSF56672">
    <property type="entry name" value="DNA/RNA polymerases"/>
    <property type="match status" value="1"/>
</dbReference>
<dbReference type="GO" id="GO:0003964">
    <property type="term" value="F:RNA-directed DNA polymerase activity"/>
    <property type="evidence" value="ECO:0007669"/>
    <property type="project" value="UniProtKB-KW"/>
</dbReference>
<dbReference type="Pfam" id="PF00665">
    <property type="entry name" value="rve"/>
    <property type="match status" value="1"/>
</dbReference>
<name>W8AF19_CERCA</name>
<dbReference type="PANTHER" id="PTHR37984">
    <property type="entry name" value="PROTEIN CBG26694"/>
    <property type="match status" value="1"/>
</dbReference>
<dbReference type="Gene3D" id="3.10.10.10">
    <property type="entry name" value="HIV Type 1 Reverse Transcriptase, subunit A, domain 1"/>
    <property type="match status" value="1"/>
</dbReference>
<evidence type="ECO:0000256" key="3">
    <source>
        <dbReference type="ARBA" id="ARBA00022695"/>
    </source>
</evidence>
<dbReference type="EMBL" id="GAMC01019725">
    <property type="protein sequence ID" value="JAB86830.1"/>
    <property type="molecule type" value="mRNA"/>
</dbReference>
<dbReference type="AlphaFoldDB" id="W8AF19"/>
<accession>W8AF19</accession>
<dbReference type="GO" id="GO:0016787">
    <property type="term" value="F:hydrolase activity"/>
    <property type="evidence" value="ECO:0007669"/>
    <property type="project" value="UniProtKB-KW"/>
</dbReference>
<dbReference type="CDD" id="cd01647">
    <property type="entry name" value="RT_LTR"/>
    <property type="match status" value="1"/>
</dbReference>
<dbReference type="Gene3D" id="3.30.420.10">
    <property type="entry name" value="Ribonuclease H-like superfamily/Ribonuclease H"/>
    <property type="match status" value="1"/>
</dbReference>
<evidence type="ECO:0000256" key="4">
    <source>
        <dbReference type="ARBA" id="ARBA00022722"/>
    </source>
</evidence>
<keyword evidence="4" id="KW-0540">Nuclease</keyword>
<dbReference type="EC" id="2.7.7.49" evidence="1"/>
<reference evidence="10" key="2">
    <citation type="journal article" date="2014" name="BMC Genomics">
        <title>A genomic perspective to assessing quality of mass-reared SIT flies used in Mediterranean fruit fly (Ceratitis capitata) eradication in California.</title>
        <authorList>
            <person name="Calla B."/>
            <person name="Hall B."/>
            <person name="Hou S."/>
            <person name="Geib S.M."/>
        </authorList>
    </citation>
    <scope>NUCLEOTIDE SEQUENCE</scope>
</reference>
<sequence length="791" mass="90611">MVIDFRKLNEHTTSDKYPIPDTTVILSNLGKSKLFTTLDLKSGFHQICLSEKDRCKTAFSVNNGKYEFCRLPFGLKNAPSIFQRAIDDILRDDVGKICHVYVDDIIIFSPDEKSHFKHVDSILKKIEQAGMRVSLEKSKFFKSEVEFLGFTVSHKGIQTCPSKVEAILNYQQPKSLRSLRSFLGLSGYYRRFIKDYAHISKPLTKYLRGDNGHVSSRQSKKVNISLDDEAVKAFNKLKTILASEDVLLQHPDYSKPFEITTDASSVALGAVLSQNGKPITMISRTLSKAEENYATNERELLAIVWAFQKLRHYLYGIKNIHIYTDHQPLTFVMSDKNPNSKIKRWTAFLNSFAPKYFYKPGKENKVADALSRQYIHNLDDSDDTAHSEISLSFTIKTIKNPVNQFKAQLVLLPSEVNSKSTKIFFQKLLRHTINFKTAEYLLQTIREKVNPNVVNGICCDLETLARVQSLLLSNFPGVRFIHTEKLVIDLTKREDQIEAATMEHNRAHRSILENYKQLISEYFFPDIKKTLATIAKNCKTCLENKYNRHPSKTDIGQTPIPEYPGQILHVDIFSVEKFHFFTCIDKFSKFTITIPIETRSTTDVKTALLIILNKFRKTKTIVSDNEKSLQSSTISNMLKYHFNIEQFFIPALHSNSNGQIERAHSTLTEIARCIKAEQNITDISELILLATYKYNNSIHSTVNAKPLDIINNFTKDHLELVKAALTAAQDNIVKKSSNRQKTYQEGEKVYVRRNKRLGNKLNKVYVENVVQKDLGTTVLINGRKVHKDNLR</sequence>
<dbReference type="FunFam" id="3.30.70.270:FF:000020">
    <property type="entry name" value="Transposon Tf2-6 polyprotein-like Protein"/>
    <property type="match status" value="1"/>
</dbReference>